<dbReference type="InterPro" id="IPR011009">
    <property type="entry name" value="Kinase-like_dom_sf"/>
</dbReference>
<dbReference type="SUPFAM" id="SSF56112">
    <property type="entry name" value="Protein kinase-like (PK-like)"/>
    <property type="match status" value="1"/>
</dbReference>
<dbReference type="RefSeq" id="XP_010456802.1">
    <property type="nucleotide sequence ID" value="XM_010458500.1"/>
</dbReference>
<dbReference type="Proteomes" id="UP000694864">
    <property type="component" value="Chromosome 13"/>
</dbReference>
<keyword evidence="1" id="KW-1185">Reference proteome</keyword>
<evidence type="ECO:0000313" key="1">
    <source>
        <dbReference type="Proteomes" id="UP000694864"/>
    </source>
</evidence>
<sequence length="125" mass="14579">MAKLYALKTVNDDMSLTFTRQLTREMEILRRTGSFYIVRCHRIFTETNRWRGFNPHGVYGQRKPIADEVSILCNSFVGTCAYMSPERFDSVAEENSDVYACDISSFVEHFLLLPRGQRHDWVTES</sequence>
<dbReference type="GeneID" id="104738304"/>
<dbReference type="Gene3D" id="3.30.200.20">
    <property type="entry name" value="Phosphorylase Kinase, domain 1"/>
    <property type="match status" value="1"/>
</dbReference>
<evidence type="ECO:0000313" key="2">
    <source>
        <dbReference type="RefSeq" id="XP_010456802.1"/>
    </source>
</evidence>
<gene>
    <name evidence="2" type="primary">LOC104738304</name>
</gene>
<name>A0ABM0VIP8_CAMSA</name>
<proteinExistence type="predicted"/>
<reference evidence="1" key="1">
    <citation type="journal article" date="2014" name="Nat. Commun.">
        <title>The emerging biofuel crop Camelina sativa retains a highly undifferentiated hexaploid genome structure.</title>
        <authorList>
            <person name="Kagale S."/>
            <person name="Koh C."/>
            <person name="Nixon J."/>
            <person name="Bollina V."/>
            <person name="Clarke W.E."/>
            <person name="Tuteja R."/>
            <person name="Spillane C."/>
            <person name="Robinson S.J."/>
            <person name="Links M.G."/>
            <person name="Clarke C."/>
            <person name="Higgins E.E."/>
            <person name="Huebert T."/>
            <person name="Sharpe A.G."/>
            <person name="Parkin I.A."/>
        </authorList>
    </citation>
    <scope>NUCLEOTIDE SEQUENCE [LARGE SCALE GENOMIC DNA]</scope>
    <source>
        <strain evidence="1">cv. DH55</strain>
    </source>
</reference>
<organism evidence="1 2">
    <name type="scientific">Camelina sativa</name>
    <name type="common">False flax</name>
    <name type="synonym">Myagrum sativum</name>
    <dbReference type="NCBI Taxonomy" id="90675"/>
    <lineage>
        <taxon>Eukaryota</taxon>
        <taxon>Viridiplantae</taxon>
        <taxon>Streptophyta</taxon>
        <taxon>Embryophyta</taxon>
        <taxon>Tracheophyta</taxon>
        <taxon>Spermatophyta</taxon>
        <taxon>Magnoliopsida</taxon>
        <taxon>eudicotyledons</taxon>
        <taxon>Gunneridae</taxon>
        <taxon>Pentapetalae</taxon>
        <taxon>rosids</taxon>
        <taxon>malvids</taxon>
        <taxon>Brassicales</taxon>
        <taxon>Brassicaceae</taxon>
        <taxon>Camelineae</taxon>
        <taxon>Camelina</taxon>
    </lineage>
</organism>
<accession>A0ABM0VIP8</accession>
<protein>
    <submittedName>
        <fullName evidence="2">Mitogen-activated protein kinase kinase 7-like</fullName>
    </submittedName>
</protein>
<reference evidence="2" key="2">
    <citation type="submission" date="2025-08" db="UniProtKB">
        <authorList>
            <consortium name="RefSeq"/>
        </authorList>
    </citation>
    <scope>IDENTIFICATION</scope>
    <source>
        <tissue evidence="2">Leaf</tissue>
    </source>
</reference>